<organism evidence="3 4">
    <name type="scientific">Plectus sambesii</name>
    <dbReference type="NCBI Taxonomy" id="2011161"/>
    <lineage>
        <taxon>Eukaryota</taxon>
        <taxon>Metazoa</taxon>
        <taxon>Ecdysozoa</taxon>
        <taxon>Nematoda</taxon>
        <taxon>Chromadorea</taxon>
        <taxon>Plectida</taxon>
        <taxon>Plectina</taxon>
        <taxon>Plectoidea</taxon>
        <taxon>Plectidae</taxon>
        <taxon>Plectus</taxon>
    </lineage>
</organism>
<dbReference type="GO" id="GO:0005615">
    <property type="term" value="C:extracellular space"/>
    <property type="evidence" value="ECO:0007669"/>
    <property type="project" value="TreeGrafter"/>
</dbReference>
<dbReference type="PROSITE" id="PS50213">
    <property type="entry name" value="FAS1"/>
    <property type="match status" value="1"/>
</dbReference>
<dbReference type="InterPro" id="IPR000782">
    <property type="entry name" value="FAS1_domain"/>
</dbReference>
<reference evidence="4" key="1">
    <citation type="submission" date="2022-11" db="UniProtKB">
        <authorList>
            <consortium name="WormBaseParasite"/>
        </authorList>
    </citation>
    <scope>IDENTIFICATION</scope>
</reference>
<dbReference type="GO" id="GO:0007155">
    <property type="term" value="P:cell adhesion"/>
    <property type="evidence" value="ECO:0007669"/>
    <property type="project" value="TreeGrafter"/>
</dbReference>
<dbReference type="Pfam" id="PF02469">
    <property type="entry name" value="Fasciclin"/>
    <property type="match status" value="1"/>
</dbReference>
<keyword evidence="3" id="KW-1185">Reference proteome</keyword>
<dbReference type="GO" id="GO:0030198">
    <property type="term" value="P:extracellular matrix organization"/>
    <property type="evidence" value="ECO:0007669"/>
    <property type="project" value="TreeGrafter"/>
</dbReference>
<proteinExistence type="predicted"/>
<sequence length="347" mass="39086">MRLLLSVVLIRLVVVSAEAVGSRRIYTPRRSERGSFGDLFEFVYDSSASHDSSETSETNANDARQFFPFTGLDIGSLSGQANQGVKGLFNIPLVGQFIKPLQQGTEDSGAKVDETNQRSLIGFSNGLDPWWMGPNVCTRKEERTERGKIEKLNATEVGGDSKENRWRLRNVINRKMASCVDLGEVYKCTEKVTHADETKTETTIHECCQGFERADLSGCTKEMELHDLKTTLENLNLTRFLEVTDRNGLNDLITEGNNCTYFVPNNAAWDSVIESELPKADFFGTNTTENSTDSFNATKQINLTRNVIKAHILPGWQYSYDWFNEMVINITEPSSTIRINFYNGEKQ</sequence>
<dbReference type="GO" id="GO:0050839">
    <property type="term" value="F:cell adhesion molecule binding"/>
    <property type="evidence" value="ECO:0007669"/>
    <property type="project" value="TreeGrafter"/>
</dbReference>
<dbReference type="InterPro" id="IPR050904">
    <property type="entry name" value="Adhesion/Biosynth-related"/>
</dbReference>
<dbReference type="WBParaSite" id="PSAMB.scaffold4655size13948.g24844.t1">
    <property type="protein sequence ID" value="PSAMB.scaffold4655size13948.g24844.t1"/>
    <property type="gene ID" value="PSAMB.scaffold4655size13948.g24844"/>
</dbReference>
<evidence type="ECO:0000256" key="1">
    <source>
        <dbReference type="SAM" id="SignalP"/>
    </source>
</evidence>
<accession>A0A914WRQ0</accession>
<dbReference type="InterPro" id="IPR036378">
    <property type="entry name" value="FAS1_dom_sf"/>
</dbReference>
<keyword evidence="1" id="KW-0732">Signal</keyword>
<feature type="domain" description="FAS1" evidence="2">
    <location>
        <begin position="224"/>
        <end position="347"/>
    </location>
</feature>
<dbReference type="PANTHER" id="PTHR10900:SF124">
    <property type="entry name" value="FI05614P"/>
    <property type="match status" value="1"/>
</dbReference>
<dbReference type="Proteomes" id="UP000887566">
    <property type="component" value="Unplaced"/>
</dbReference>
<dbReference type="GO" id="GO:0031012">
    <property type="term" value="C:extracellular matrix"/>
    <property type="evidence" value="ECO:0007669"/>
    <property type="project" value="TreeGrafter"/>
</dbReference>
<feature type="signal peptide" evidence="1">
    <location>
        <begin position="1"/>
        <end position="19"/>
    </location>
</feature>
<dbReference type="AlphaFoldDB" id="A0A914WRQ0"/>
<feature type="chain" id="PRO_5037125602" evidence="1">
    <location>
        <begin position="20"/>
        <end position="347"/>
    </location>
</feature>
<name>A0A914WRQ0_9BILA</name>
<protein>
    <submittedName>
        <fullName evidence="4">FAS1 domain-containing protein</fullName>
    </submittedName>
</protein>
<evidence type="ECO:0000313" key="3">
    <source>
        <dbReference type="Proteomes" id="UP000887566"/>
    </source>
</evidence>
<dbReference type="PANTHER" id="PTHR10900">
    <property type="entry name" value="PERIOSTIN-RELATED"/>
    <property type="match status" value="1"/>
</dbReference>
<dbReference type="SUPFAM" id="SSF82153">
    <property type="entry name" value="FAS1 domain"/>
    <property type="match status" value="1"/>
</dbReference>
<evidence type="ECO:0000313" key="4">
    <source>
        <dbReference type="WBParaSite" id="PSAMB.scaffold4655size13948.g24844.t1"/>
    </source>
</evidence>
<evidence type="ECO:0000259" key="2">
    <source>
        <dbReference type="PROSITE" id="PS50213"/>
    </source>
</evidence>
<dbReference type="Gene3D" id="2.30.180.10">
    <property type="entry name" value="FAS1 domain"/>
    <property type="match status" value="1"/>
</dbReference>